<dbReference type="RefSeq" id="XP_062717383.1">
    <property type="nucleotide sequence ID" value="XM_062870045.1"/>
</dbReference>
<dbReference type="Pfam" id="PF01636">
    <property type="entry name" value="APH"/>
    <property type="match status" value="1"/>
</dbReference>
<gene>
    <name evidence="2" type="ORF">B0T15DRAFT_544105</name>
</gene>
<reference evidence="2" key="1">
    <citation type="journal article" date="2023" name="Mol. Phylogenet. Evol.">
        <title>Genome-scale phylogeny and comparative genomics of the fungal order Sordariales.</title>
        <authorList>
            <person name="Hensen N."/>
            <person name="Bonometti L."/>
            <person name="Westerberg I."/>
            <person name="Brannstrom I.O."/>
            <person name="Guillou S."/>
            <person name="Cros-Aarteil S."/>
            <person name="Calhoun S."/>
            <person name="Haridas S."/>
            <person name="Kuo A."/>
            <person name="Mondo S."/>
            <person name="Pangilinan J."/>
            <person name="Riley R."/>
            <person name="LaButti K."/>
            <person name="Andreopoulos B."/>
            <person name="Lipzen A."/>
            <person name="Chen C."/>
            <person name="Yan M."/>
            <person name="Daum C."/>
            <person name="Ng V."/>
            <person name="Clum A."/>
            <person name="Steindorff A."/>
            <person name="Ohm R.A."/>
            <person name="Martin F."/>
            <person name="Silar P."/>
            <person name="Natvig D.O."/>
            <person name="Lalanne C."/>
            <person name="Gautier V."/>
            <person name="Ament-Velasquez S.L."/>
            <person name="Kruys A."/>
            <person name="Hutchinson M.I."/>
            <person name="Powell A.J."/>
            <person name="Barry K."/>
            <person name="Miller A.N."/>
            <person name="Grigoriev I.V."/>
            <person name="Debuchy R."/>
            <person name="Gladieux P."/>
            <person name="Hiltunen Thoren M."/>
            <person name="Johannesson H."/>
        </authorList>
    </citation>
    <scope>NUCLEOTIDE SEQUENCE</scope>
    <source>
        <strain evidence="2">CBS 333.67</strain>
    </source>
</reference>
<dbReference type="GO" id="GO:0016301">
    <property type="term" value="F:kinase activity"/>
    <property type="evidence" value="ECO:0007669"/>
    <property type="project" value="UniProtKB-KW"/>
</dbReference>
<organism evidence="2 3">
    <name type="scientific">Chaetomium strumarium</name>
    <dbReference type="NCBI Taxonomy" id="1170767"/>
    <lineage>
        <taxon>Eukaryota</taxon>
        <taxon>Fungi</taxon>
        <taxon>Dikarya</taxon>
        <taxon>Ascomycota</taxon>
        <taxon>Pezizomycotina</taxon>
        <taxon>Sordariomycetes</taxon>
        <taxon>Sordariomycetidae</taxon>
        <taxon>Sordariales</taxon>
        <taxon>Chaetomiaceae</taxon>
        <taxon>Chaetomium</taxon>
    </lineage>
</organism>
<evidence type="ECO:0000259" key="1">
    <source>
        <dbReference type="Pfam" id="PF01636"/>
    </source>
</evidence>
<dbReference type="InterPro" id="IPR002575">
    <property type="entry name" value="Aminoglycoside_PTrfase"/>
</dbReference>
<keyword evidence="2" id="KW-0418">Kinase</keyword>
<keyword evidence="3" id="KW-1185">Reference proteome</keyword>
<dbReference type="InterPro" id="IPR011009">
    <property type="entry name" value="Kinase-like_dom_sf"/>
</dbReference>
<accession>A0AAJ0GKJ6</accession>
<name>A0AAJ0GKJ6_9PEZI</name>
<reference evidence="2" key="2">
    <citation type="submission" date="2023-06" db="EMBL/GenBank/DDBJ databases">
        <authorList>
            <consortium name="Lawrence Berkeley National Laboratory"/>
            <person name="Mondo S.J."/>
            <person name="Hensen N."/>
            <person name="Bonometti L."/>
            <person name="Westerberg I."/>
            <person name="Brannstrom I.O."/>
            <person name="Guillou S."/>
            <person name="Cros-Aarteil S."/>
            <person name="Calhoun S."/>
            <person name="Haridas S."/>
            <person name="Kuo A."/>
            <person name="Pangilinan J."/>
            <person name="Riley R."/>
            <person name="Labutti K."/>
            <person name="Andreopoulos B."/>
            <person name="Lipzen A."/>
            <person name="Chen C."/>
            <person name="Yanf M."/>
            <person name="Daum C."/>
            <person name="Ng V."/>
            <person name="Clum A."/>
            <person name="Steindorff A."/>
            <person name="Ohm R."/>
            <person name="Martin F."/>
            <person name="Silar P."/>
            <person name="Natvig D."/>
            <person name="Lalanne C."/>
            <person name="Gautier V."/>
            <person name="Ament-Velasquez S.L."/>
            <person name="Kruys A."/>
            <person name="Hutchinson M.I."/>
            <person name="Powell A.J."/>
            <person name="Barry K."/>
            <person name="Miller A.N."/>
            <person name="Grigoriev I.V."/>
            <person name="Debuchy R."/>
            <person name="Gladieux P."/>
            <person name="Thoren M.H."/>
            <person name="Johannesson H."/>
        </authorList>
    </citation>
    <scope>NUCLEOTIDE SEQUENCE</scope>
    <source>
        <strain evidence="2">CBS 333.67</strain>
    </source>
</reference>
<dbReference type="SUPFAM" id="SSF56112">
    <property type="entry name" value="Protein kinase-like (PK-like)"/>
    <property type="match status" value="1"/>
</dbReference>
<evidence type="ECO:0000313" key="3">
    <source>
        <dbReference type="Proteomes" id="UP001273166"/>
    </source>
</evidence>
<feature type="domain" description="Aminoglycoside phosphotransferase" evidence="1">
    <location>
        <begin position="56"/>
        <end position="294"/>
    </location>
</feature>
<dbReference type="Gene3D" id="3.90.1200.10">
    <property type="match status" value="1"/>
</dbReference>
<dbReference type="EMBL" id="JAUDZG010000008">
    <property type="protein sequence ID" value="KAK3301603.1"/>
    <property type="molecule type" value="Genomic_DNA"/>
</dbReference>
<keyword evidence="2" id="KW-0808">Transferase</keyword>
<dbReference type="AlphaFoldDB" id="A0AAJ0GKJ6"/>
<dbReference type="Gene3D" id="3.30.200.20">
    <property type="entry name" value="Phosphorylase Kinase, domain 1"/>
    <property type="match status" value="1"/>
</dbReference>
<proteinExistence type="predicted"/>
<comment type="caution">
    <text evidence="2">The sequence shown here is derived from an EMBL/GenBank/DDBJ whole genome shotgun (WGS) entry which is preliminary data.</text>
</comment>
<evidence type="ECO:0000313" key="2">
    <source>
        <dbReference type="EMBL" id="KAK3301603.1"/>
    </source>
</evidence>
<protein>
    <submittedName>
        <fullName evidence="2">Kinase-like domain-containing protein</fullName>
    </submittedName>
</protein>
<dbReference type="Proteomes" id="UP001273166">
    <property type="component" value="Unassembled WGS sequence"/>
</dbReference>
<dbReference type="GeneID" id="87888874"/>
<sequence length="383" mass="41886">MAHPQSAKVSEEILQDLSGTEYACSSLEPLSGGTANFLFKGILTRRLPDGTQEVAVKHGKAFVASMPDFQLSTARCRAEVECLKAFEELLVPPPLPPPQPTATDQTSPFTVRAPRLHHFSATTNTQVQEYLPNALSLKDYALKHFSASAAPAAAASRKPLCLELGRSLGGWLRDFHQRASSLLRDVVSANEPMQQLKHYVNYGTLVDTVANFPSILGDAKETFEKIREVTAQELQGPDLGVIHGDFWTGNALLSDEPLTEGAKTTVFIVDWEMCQLGVAPVDLGQMIAELYELSLFKGTDEGKWLIEGFAAGYGHVDDQFAFRTALHVGTHLVAWGSRVPGWGSEMQVQQVVGLGKEVILHAWHQDRAWFEAGDLACLFASTQ</sequence>